<keyword evidence="2" id="KW-1185">Reference proteome</keyword>
<evidence type="ECO:0000313" key="1">
    <source>
        <dbReference type="EMBL" id="GGO97158.1"/>
    </source>
</evidence>
<organism evidence="1 2">
    <name type="scientific">Wenjunlia tyrosinilytica</name>
    <dbReference type="NCBI Taxonomy" id="1544741"/>
    <lineage>
        <taxon>Bacteria</taxon>
        <taxon>Bacillati</taxon>
        <taxon>Actinomycetota</taxon>
        <taxon>Actinomycetes</taxon>
        <taxon>Kitasatosporales</taxon>
        <taxon>Streptomycetaceae</taxon>
        <taxon>Wenjunlia</taxon>
    </lineage>
</organism>
<sequence>MNRLLLAAYPEPYRSRQGAELPACLSEAYPGRSWPPPREVVALARAGVQARARAVVDDTARTAGWSPSCSPCS</sequence>
<protein>
    <submittedName>
        <fullName evidence="1">Uncharacterized protein</fullName>
    </submittedName>
</protein>
<dbReference type="EMBL" id="BMMS01000032">
    <property type="protein sequence ID" value="GGO97158.1"/>
    <property type="molecule type" value="Genomic_DNA"/>
</dbReference>
<proteinExistence type="predicted"/>
<reference evidence="1" key="1">
    <citation type="journal article" date="2014" name="Int. J. Syst. Evol. Microbiol.">
        <title>Complete genome sequence of Corynebacterium casei LMG S-19264T (=DSM 44701T), isolated from a smear-ripened cheese.</title>
        <authorList>
            <consortium name="US DOE Joint Genome Institute (JGI-PGF)"/>
            <person name="Walter F."/>
            <person name="Albersmeier A."/>
            <person name="Kalinowski J."/>
            <person name="Ruckert C."/>
        </authorList>
    </citation>
    <scope>NUCLEOTIDE SEQUENCE</scope>
    <source>
        <strain evidence="1">CGMCC 4.7201</strain>
    </source>
</reference>
<name>A0A917ZXJ6_9ACTN</name>
<dbReference type="AlphaFoldDB" id="A0A917ZXJ6"/>
<comment type="caution">
    <text evidence="1">The sequence shown here is derived from an EMBL/GenBank/DDBJ whole genome shotgun (WGS) entry which is preliminary data.</text>
</comment>
<gene>
    <name evidence="1" type="ORF">GCM10012280_58320</name>
</gene>
<reference evidence="1" key="2">
    <citation type="submission" date="2020-09" db="EMBL/GenBank/DDBJ databases">
        <authorList>
            <person name="Sun Q."/>
            <person name="Zhou Y."/>
        </authorList>
    </citation>
    <scope>NUCLEOTIDE SEQUENCE</scope>
    <source>
        <strain evidence="1">CGMCC 4.7201</strain>
    </source>
</reference>
<dbReference type="Proteomes" id="UP000641932">
    <property type="component" value="Unassembled WGS sequence"/>
</dbReference>
<accession>A0A917ZXJ6</accession>
<evidence type="ECO:0000313" key="2">
    <source>
        <dbReference type="Proteomes" id="UP000641932"/>
    </source>
</evidence>